<evidence type="ECO:0000256" key="2">
    <source>
        <dbReference type="ARBA" id="ARBA00023125"/>
    </source>
</evidence>
<comment type="caution">
    <text evidence="7">The sequence shown here is derived from an EMBL/GenBank/DDBJ whole genome shotgun (WGS) entry which is preliminary data.</text>
</comment>
<proteinExistence type="inferred from homology"/>
<protein>
    <submittedName>
        <fullName evidence="7">Integrase</fullName>
    </submittedName>
</protein>
<keyword evidence="8" id="KW-1185">Reference proteome</keyword>
<dbReference type="InterPro" id="IPR044068">
    <property type="entry name" value="CB"/>
</dbReference>
<evidence type="ECO:0000256" key="4">
    <source>
        <dbReference type="PROSITE-ProRule" id="PRU01248"/>
    </source>
</evidence>
<feature type="domain" description="Core-binding (CB)" evidence="6">
    <location>
        <begin position="12"/>
        <end position="90"/>
    </location>
</feature>
<feature type="domain" description="Tyr recombinase" evidence="5">
    <location>
        <begin position="111"/>
        <end position="278"/>
    </location>
</feature>
<dbReference type="InterPro" id="IPR013762">
    <property type="entry name" value="Integrase-like_cat_sf"/>
</dbReference>
<dbReference type="PANTHER" id="PTHR30349">
    <property type="entry name" value="PHAGE INTEGRASE-RELATED"/>
    <property type="match status" value="1"/>
</dbReference>
<accession>A0A2S4A1J2</accession>
<dbReference type="InterPro" id="IPR050090">
    <property type="entry name" value="Tyrosine_recombinase_XerCD"/>
</dbReference>
<dbReference type="SUPFAM" id="SSF56349">
    <property type="entry name" value="DNA breaking-rejoining enzymes"/>
    <property type="match status" value="1"/>
</dbReference>
<dbReference type="EMBL" id="PPXC01000001">
    <property type="protein sequence ID" value="POH75371.1"/>
    <property type="molecule type" value="Genomic_DNA"/>
</dbReference>
<dbReference type="GO" id="GO:0015074">
    <property type="term" value="P:DNA integration"/>
    <property type="evidence" value="ECO:0007669"/>
    <property type="project" value="InterPro"/>
</dbReference>
<dbReference type="Pfam" id="PF00589">
    <property type="entry name" value="Phage_integrase"/>
    <property type="match status" value="1"/>
</dbReference>
<organism evidence="7 8">
    <name type="scientific">Arthrobacter glacialis</name>
    <dbReference type="NCBI Taxonomy" id="1664"/>
    <lineage>
        <taxon>Bacteria</taxon>
        <taxon>Bacillati</taxon>
        <taxon>Actinomycetota</taxon>
        <taxon>Actinomycetes</taxon>
        <taxon>Micrococcales</taxon>
        <taxon>Micrococcaceae</taxon>
        <taxon>Arthrobacter</taxon>
    </lineage>
</organism>
<evidence type="ECO:0000256" key="1">
    <source>
        <dbReference type="ARBA" id="ARBA00008857"/>
    </source>
</evidence>
<sequence length="288" mass="33048">MTTITSAARLTLDLSETLQDWRRWQNAQGLSERTIKERAGILTALVQRSGISPKELDSKRIISFLSRTDITTVTKSTYFVALKAYFTWLIRSEQRIDDPTQKVPSPKRKLATPRPISTEQLSRTLGSTKRMNTRMQILLAAFAGLRVHEIAKFRGEDVDRYSATLTVTGKGSRTHQLPIAPELMLAMENWPQFGYWFPSPIYKNEPVQPYAISISIKRAMERAGVHATPHQLRHWYATTLLDQGTDIRIVQELMRHQTLATTQIYTLVSDKQRRTAINRLEFPKIEHS</sequence>
<dbReference type="AlphaFoldDB" id="A0A2S4A1J2"/>
<dbReference type="Gene3D" id="1.10.443.10">
    <property type="entry name" value="Intergrase catalytic core"/>
    <property type="match status" value="1"/>
</dbReference>
<gene>
    <name evidence="7" type="ORF">CVS27_01860</name>
</gene>
<dbReference type="InterPro" id="IPR010998">
    <property type="entry name" value="Integrase_recombinase_N"/>
</dbReference>
<name>A0A2S4A1J2_ARTGL</name>
<dbReference type="Gene3D" id="1.10.150.130">
    <property type="match status" value="1"/>
</dbReference>
<keyword evidence="3" id="KW-0233">DNA recombination</keyword>
<reference evidence="7 8" key="1">
    <citation type="submission" date="2018-01" db="EMBL/GenBank/DDBJ databases">
        <title>Arthrobacter sp. nov., from glaciers in China.</title>
        <authorList>
            <person name="Liu Q."/>
            <person name="Xin Y.-H."/>
        </authorList>
    </citation>
    <scope>NUCLEOTIDE SEQUENCE [LARGE SCALE GENOMIC DNA]</scope>
    <source>
        <strain evidence="7 8">HLT2-12-2</strain>
    </source>
</reference>
<evidence type="ECO:0000313" key="8">
    <source>
        <dbReference type="Proteomes" id="UP000237061"/>
    </source>
</evidence>
<dbReference type="PROSITE" id="PS51898">
    <property type="entry name" value="TYR_RECOMBINASE"/>
    <property type="match status" value="1"/>
</dbReference>
<comment type="similarity">
    <text evidence="1">Belongs to the 'phage' integrase family.</text>
</comment>
<dbReference type="RefSeq" id="WP_103464027.1">
    <property type="nucleotide sequence ID" value="NZ_PPXC01000001.1"/>
</dbReference>
<evidence type="ECO:0000313" key="7">
    <source>
        <dbReference type="EMBL" id="POH75371.1"/>
    </source>
</evidence>
<evidence type="ECO:0000259" key="5">
    <source>
        <dbReference type="PROSITE" id="PS51898"/>
    </source>
</evidence>
<dbReference type="GO" id="GO:0003677">
    <property type="term" value="F:DNA binding"/>
    <property type="evidence" value="ECO:0007669"/>
    <property type="project" value="UniProtKB-UniRule"/>
</dbReference>
<keyword evidence="2 4" id="KW-0238">DNA-binding</keyword>
<dbReference type="Proteomes" id="UP000237061">
    <property type="component" value="Unassembled WGS sequence"/>
</dbReference>
<evidence type="ECO:0000256" key="3">
    <source>
        <dbReference type="ARBA" id="ARBA00023172"/>
    </source>
</evidence>
<dbReference type="InterPro" id="IPR002104">
    <property type="entry name" value="Integrase_catalytic"/>
</dbReference>
<dbReference type="PANTHER" id="PTHR30349:SF41">
    <property type="entry name" value="INTEGRASE_RECOMBINASE PROTEIN MJ0367-RELATED"/>
    <property type="match status" value="1"/>
</dbReference>
<evidence type="ECO:0000259" key="6">
    <source>
        <dbReference type="PROSITE" id="PS51900"/>
    </source>
</evidence>
<dbReference type="InterPro" id="IPR011010">
    <property type="entry name" value="DNA_brk_join_enz"/>
</dbReference>
<dbReference type="PROSITE" id="PS51900">
    <property type="entry name" value="CB"/>
    <property type="match status" value="1"/>
</dbReference>
<dbReference type="GO" id="GO:0006310">
    <property type="term" value="P:DNA recombination"/>
    <property type="evidence" value="ECO:0007669"/>
    <property type="project" value="UniProtKB-KW"/>
</dbReference>